<reference evidence="14 15" key="2">
    <citation type="journal article" date="2010" name="Nucleic Acids Res.">
        <title>BeetleBase in 2010: revisions to provide comprehensive genomic information for Tribolium castaneum.</title>
        <authorList>
            <person name="Kim H.S."/>
            <person name="Murphy T."/>
            <person name="Xia J."/>
            <person name="Caragea D."/>
            <person name="Park Y."/>
            <person name="Beeman R.W."/>
            <person name="Lorenzen M.D."/>
            <person name="Butcher S."/>
            <person name="Manak J.R."/>
            <person name="Brown S.J."/>
        </authorList>
    </citation>
    <scope>GENOME REANNOTATION</scope>
    <source>
        <strain evidence="14 15">Georgia GA2</strain>
    </source>
</reference>
<dbReference type="InterPro" id="IPR050196">
    <property type="entry name" value="Cytochrome_P450_Monoox"/>
</dbReference>
<keyword evidence="8 12" id="KW-0560">Oxidoreductase</keyword>
<evidence type="ECO:0000256" key="13">
    <source>
        <dbReference type="SAM" id="Phobius"/>
    </source>
</evidence>
<evidence type="ECO:0000256" key="4">
    <source>
        <dbReference type="ARBA" id="ARBA00004406"/>
    </source>
</evidence>
<dbReference type="Pfam" id="PF00067">
    <property type="entry name" value="p450"/>
    <property type="match status" value="1"/>
</dbReference>
<keyword evidence="15" id="KW-1185">Reference proteome</keyword>
<keyword evidence="13" id="KW-0812">Transmembrane</keyword>
<comment type="similarity">
    <text evidence="5 12">Belongs to the cytochrome P450 family.</text>
</comment>
<dbReference type="GO" id="GO:0005789">
    <property type="term" value="C:endoplasmic reticulum membrane"/>
    <property type="evidence" value="ECO:0007669"/>
    <property type="project" value="UniProtKB-SubCell"/>
</dbReference>
<evidence type="ECO:0000256" key="8">
    <source>
        <dbReference type="ARBA" id="ARBA00023002"/>
    </source>
</evidence>
<dbReference type="InParanoid" id="D6WGX9"/>
<proteinExistence type="inferred from homology"/>
<dbReference type="InterPro" id="IPR017972">
    <property type="entry name" value="Cyt_P450_CS"/>
</dbReference>
<protein>
    <submittedName>
        <fullName evidence="14">Cytochrome P450-like protein</fullName>
    </submittedName>
</protein>
<dbReference type="AlphaFoldDB" id="D6WGX9"/>
<keyword evidence="6 11" id="KW-0349">Heme</keyword>
<dbReference type="STRING" id="7070.D6WGX9"/>
<sequence length="477" mass="55170">MWTDICTYLVILAVMLMSIYFKNYIRSVYLAFQLSGPPAVPLIGNVLLMKNDRKLEEIAEKMSEMYSPFMRCWLSIFPVFFIYEPKALQLIMGTNRYTSKNIFYNCLHNVVGDGLITSSGEIWKQHRKLIQPYFHISVLKVYFDIFYKWSMAMVQDLENETEVNITKYANKFVFDVQEESILGISGKRPESSPYRGGQFLMLHRITRPWLLFNTIFKRTDFSKVEENQKNILQQYTKSILDGKKQNSHGTAMNNLMEMMMEISNMNPEFTDDDIVNETCTFMLAGQDSVGAALSFALYSLAAHQDIQEKVVQELNGIFKDGNQAATFEDVAEMKYLEQCIKETLRLYPSVPMITRKITEDVPLGKYTLPTGTNIVISPFVTHRLPHVFPDPLKFDPDRFSPENKAKIHPYGFIPFSAGPRNCIGYKFAIIELKTVLSQILRKYHVSLVPGREKLILSYRMTLKAKKGIWLRLKKRSV</sequence>
<keyword evidence="13" id="KW-0472">Membrane</keyword>
<dbReference type="FunCoup" id="D6WGX9">
    <property type="interactions" value="17"/>
</dbReference>
<dbReference type="GO" id="GO:0005506">
    <property type="term" value="F:iron ion binding"/>
    <property type="evidence" value="ECO:0007669"/>
    <property type="project" value="InterPro"/>
</dbReference>
<comment type="subcellular location">
    <subcellularLocation>
        <location evidence="4">Endoplasmic reticulum membrane</location>
        <topology evidence="4">Peripheral membrane protein</topology>
    </subcellularLocation>
    <subcellularLocation>
        <location evidence="3">Microsome membrane</location>
        <topology evidence="3">Peripheral membrane protein</topology>
    </subcellularLocation>
</comment>
<evidence type="ECO:0000256" key="11">
    <source>
        <dbReference type="PIRSR" id="PIRSR602403-1"/>
    </source>
</evidence>
<dbReference type="SUPFAM" id="SSF48264">
    <property type="entry name" value="Cytochrome P450"/>
    <property type="match status" value="1"/>
</dbReference>
<feature type="binding site" description="axial binding residue" evidence="11">
    <location>
        <position position="422"/>
    </location>
    <ligand>
        <name>heme</name>
        <dbReference type="ChEBI" id="CHEBI:30413"/>
    </ligand>
    <ligandPart>
        <name>Fe</name>
        <dbReference type="ChEBI" id="CHEBI:18248"/>
    </ligandPart>
</feature>
<dbReference type="Proteomes" id="UP000007266">
    <property type="component" value="Linkage group 3"/>
</dbReference>
<dbReference type="GO" id="GO:0004497">
    <property type="term" value="F:monooxygenase activity"/>
    <property type="evidence" value="ECO:0007669"/>
    <property type="project" value="UniProtKB-KW"/>
</dbReference>
<gene>
    <name evidence="14" type="primary">AUGUSTUS-3.0.2_03478</name>
    <name evidence="14" type="ORF">TcasGA2_TC003478</name>
</gene>
<evidence type="ECO:0000256" key="2">
    <source>
        <dbReference type="ARBA" id="ARBA00003690"/>
    </source>
</evidence>
<comment type="cofactor">
    <cofactor evidence="1 11">
        <name>heme</name>
        <dbReference type="ChEBI" id="CHEBI:30413"/>
    </cofactor>
</comment>
<dbReference type="eggNOG" id="KOG0157">
    <property type="taxonomic scope" value="Eukaryota"/>
</dbReference>
<dbReference type="KEGG" id="tca:662633"/>
<dbReference type="PROSITE" id="PS00086">
    <property type="entry name" value="CYTOCHROME_P450"/>
    <property type="match status" value="1"/>
</dbReference>
<evidence type="ECO:0000256" key="6">
    <source>
        <dbReference type="ARBA" id="ARBA00022617"/>
    </source>
</evidence>
<feature type="transmembrane region" description="Helical" evidence="13">
    <location>
        <begin position="5"/>
        <end position="21"/>
    </location>
</feature>
<accession>D6WGX9</accession>
<dbReference type="InterPro" id="IPR002403">
    <property type="entry name" value="Cyt_P450_E_grp-IV"/>
</dbReference>
<dbReference type="InterPro" id="IPR036396">
    <property type="entry name" value="Cyt_P450_sf"/>
</dbReference>
<organism evidence="14 15">
    <name type="scientific">Tribolium castaneum</name>
    <name type="common">Red flour beetle</name>
    <dbReference type="NCBI Taxonomy" id="7070"/>
    <lineage>
        <taxon>Eukaryota</taxon>
        <taxon>Metazoa</taxon>
        <taxon>Ecdysozoa</taxon>
        <taxon>Arthropoda</taxon>
        <taxon>Hexapoda</taxon>
        <taxon>Insecta</taxon>
        <taxon>Pterygota</taxon>
        <taxon>Neoptera</taxon>
        <taxon>Endopterygota</taxon>
        <taxon>Coleoptera</taxon>
        <taxon>Polyphaga</taxon>
        <taxon>Cucujiformia</taxon>
        <taxon>Tenebrionidae</taxon>
        <taxon>Tenebrionidae incertae sedis</taxon>
        <taxon>Tribolium</taxon>
    </lineage>
</organism>
<evidence type="ECO:0000256" key="1">
    <source>
        <dbReference type="ARBA" id="ARBA00001971"/>
    </source>
</evidence>
<dbReference type="OrthoDB" id="1470350at2759"/>
<keyword evidence="13" id="KW-1133">Transmembrane helix</keyword>
<dbReference type="Gene3D" id="1.10.630.10">
    <property type="entry name" value="Cytochrome P450"/>
    <property type="match status" value="1"/>
</dbReference>
<dbReference type="PANTHER" id="PTHR24291">
    <property type="entry name" value="CYTOCHROME P450 FAMILY 4"/>
    <property type="match status" value="1"/>
</dbReference>
<evidence type="ECO:0000256" key="5">
    <source>
        <dbReference type="ARBA" id="ARBA00010617"/>
    </source>
</evidence>
<dbReference type="CDD" id="cd20628">
    <property type="entry name" value="CYP4"/>
    <property type="match status" value="1"/>
</dbReference>
<dbReference type="PANTHER" id="PTHR24291:SF177">
    <property type="entry name" value="CYTOCHROME P450 4AA1-RELATED"/>
    <property type="match status" value="1"/>
</dbReference>
<dbReference type="PRINTS" id="PR00465">
    <property type="entry name" value="EP450IV"/>
</dbReference>
<reference evidence="14 15" key="1">
    <citation type="journal article" date="2008" name="Nature">
        <title>The genome of the model beetle and pest Tribolium castaneum.</title>
        <authorList>
            <consortium name="Tribolium Genome Sequencing Consortium"/>
            <person name="Richards S."/>
            <person name="Gibbs R.A."/>
            <person name="Weinstock G.M."/>
            <person name="Brown S.J."/>
            <person name="Denell R."/>
            <person name="Beeman R.W."/>
            <person name="Gibbs R."/>
            <person name="Beeman R.W."/>
            <person name="Brown S.J."/>
            <person name="Bucher G."/>
            <person name="Friedrich M."/>
            <person name="Grimmelikhuijzen C.J."/>
            <person name="Klingler M."/>
            <person name="Lorenzen M."/>
            <person name="Richards S."/>
            <person name="Roth S."/>
            <person name="Schroder R."/>
            <person name="Tautz D."/>
            <person name="Zdobnov E.M."/>
            <person name="Muzny D."/>
            <person name="Gibbs R.A."/>
            <person name="Weinstock G.M."/>
            <person name="Attaway T."/>
            <person name="Bell S."/>
            <person name="Buhay C.J."/>
            <person name="Chandrabose M.N."/>
            <person name="Chavez D."/>
            <person name="Clerk-Blankenburg K.P."/>
            <person name="Cree A."/>
            <person name="Dao M."/>
            <person name="Davis C."/>
            <person name="Chacko J."/>
            <person name="Dinh H."/>
            <person name="Dugan-Rocha S."/>
            <person name="Fowler G."/>
            <person name="Garner T.T."/>
            <person name="Garnes J."/>
            <person name="Gnirke A."/>
            <person name="Hawes A."/>
            <person name="Hernandez J."/>
            <person name="Hines S."/>
            <person name="Holder M."/>
            <person name="Hume J."/>
            <person name="Jhangiani S.N."/>
            <person name="Joshi V."/>
            <person name="Khan Z.M."/>
            <person name="Jackson L."/>
            <person name="Kovar C."/>
            <person name="Kowis A."/>
            <person name="Lee S."/>
            <person name="Lewis L.R."/>
            <person name="Margolis J."/>
            <person name="Morgan M."/>
            <person name="Nazareth L.V."/>
            <person name="Nguyen N."/>
            <person name="Okwuonu G."/>
            <person name="Parker D."/>
            <person name="Richards S."/>
            <person name="Ruiz S.J."/>
            <person name="Santibanez J."/>
            <person name="Savard J."/>
            <person name="Scherer S.E."/>
            <person name="Schneider B."/>
            <person name="Sodergren E."/>
            <person name="Tautz D."/>
            <person name="Vattahil S."/>
            <person name="Villasana D."/>
            <person name="White C.S."/>
            <person name="Wright R."/>
            <person name="Park Y."/>
            <person name="Beeman R.W."/>
            <person name="Lord J."/>
            <person name="Oppert B."/>
            <person name="Lorenzen M."/>
            <person name="Brown S."/>
            <person name="Wang L."/>
            <person name="Savard J."/>
            <person name="Tautz D."/>
            <person name="Richards S."/>
            <person name="Weinstock G."/>
            <person name="Gibbs R.A."/>
            <person name="Liu Y."/>
            <person name="Worley K."/>
            <person name="Weinstock G."/>
            <person name="Elsik C.G."/>
            <person name="Reese J.T."/>
            <person name="Elhaik E."/>
            <person name="Landan G."/>
            <person name="Graur D."/>
            <person name="Arensburger P."/>
            <person name="Atkinson P."/>
            <person name="Beeman R.W."/>
            <person name="Beidler J."/>
            <person name="Brown S.J."/>
            <person name="Demuth J.P."/>
            <person name="Drury D.W."/>
            <person name="Du Y.Z."/>
            <person name="Fujiwara H."/>
            <person name="Lorenzen M."/>
            <person name="Maselli V."/>
            <person name="Osanai M."/>
            <person name="Park Y."/>
            <person name="Robertson H.M."/>
            <person name="Tu Z."/>
            <person name="Wang J.J."/>
            <person name="Wang S."/>
            <person name="Richards S."/>
            <person name="Song H."/>
            <person name="Zhang L."/>
            <person name="Sodergren E."/>
            <person name="Werner D."/>
            <person name="Stanke M."/>
            <person name="Morgenstern B."/>
            <person name="Solovyev V."/>
            <person name="Kosarev P."/>
            <person name="Brown G."/>
            <person name="Chen H.C."/>
            <person name="Ermolaeva O."/>
            <person name="Hlavina W."/>
            <person name="Kapustin Y."/>
            <person name="Kiryutin B."/>
            <person name="Kitts P."/>
            <person name="Maglott D."/>
            <person name="Pruitt K."/>
            <person name="Sapojnikov V."/>
            <person name="Souvorov A."/>
            <person name="Mackey A.J."/>
            <person name="Waterhouse R.M."/>
            <person name="Wyder S."/>
            <person name="Zdobnov E.M."/>
            <person name="Zdobnov E.M."/>
            <person name="Wyder S."/>
            <person name="Kriventseva E.V."/>
            <person name="Kadowaki T."/>
            <person name="Bork P."/>
            <person name="Aranda M."/>
            <person name="Bao R."/>
            <person name="Beermann A."/>
            <person name="Berns N."/>
            <person name="Bolognesi R."/>
            <person name="Bonneton F."/>
            <person name="Bopp D."/>
            <person name="Brown S.J."/>
            <person name="Bucher G."/>
            <person name="Butts T."/>
            <person name="Chaumot A."/>
            <person name="Denell R.E."/>
            <person name="Ferrier D.E."/>
            <person name="Friedrich M."/>
            <person name="Gordon C.M."/>
            <person name="Jindra M."/>
            <person name="Klingler M."/>
            <person name="Lan Q."/>
            <person name="Lattorff H.M."/>
            <person name="Laudet V."/>
            <person name="von Levetsow C."/>
            <person name="Liu Z."/>
            <person name="Lutz R."/>
            <person name="Lynch J.A."/>
            <person name="da Fonseca R.N."/>
            <person name="Posnien N."/>
            <person name="Reuter R."/>
            <person name="Roth S."/>
            <person name="Savard J."/>
            <person name="Schinko J.B."/>
            <person name="Schmitt C."/>
            <person name="Schoppmeier M."/>
            <person name="Schroder R."/>
            <person name="Shippy T.D."/>
            <person name="Simonnet F."/>
            <person name="Marques-Souza H."/>
            <person name="Tautz D."/>
            <person name="Tomoyasu Y."/>
            <person name="Trauner J."/>
            <person name="Van der Zee M."/>
            <person name="Vervoort M."/>
            <person name="Wittkopp N."/>
            <person name="Wimmer E.A."/>
            <person name="Yang X."/>
            <person name="Jones A.K."/>
            <person name="Sattelle D.B."/>
            <person name="Ebert P.R."/>
            <person name="Nelson D."/>
            <person name="Scott J.G."/>
            <person name="Beeman R.W."/>
            <person name="Muthukrishnan S."/>
            <person name="Kramer K.J."/>
            <person name="Arakane Y."/>
            <person name="Beeman R.W."/>
            <person name="Zhu Q."/>
            <person name="Hogenkamp D."/>
            <person name="Dixit R."/>
            <person name="Oppert B."/>
            <person name="Jiang H."/>
            <person name="Zou Z."/>
            <person name="Marshall J."/>
            <person name="Elpidina E."/>
            <person name="Vinokurov K."/>
            <person name="Oppert C."/>
            <person name="Zou Z."/>
            <person name="Evans J."/>
            <person name="Lu Z."/>
            <person name="Zhao P."/>
            <person name="Sumathipala N."/>
            <person name="Altincicek B."/>
            <person name="Vilcinskas A."/>
            <person name="Williams M."/>
            <person name="Hultmark D."/>
            <person name="Hetru C."/>
            <person name="Jiang H."/>
            <person name="Grimmelikhuijzen C.J."/>
            <person name="Hauser F."/>
            <person name="Cazzamali G."/>
            <person name="Williamson M."/>
            <person name="Park Y."/>
            <person name="Li B."/>
            <person name="Tanaka Y."/>
            <person name="Predel R."/>
            <person name="Neupert S."/>
            <person name="Schachtner J."/>
            <person name="Verleyen P."/>
            <person name="Raible F."/>
            <person name="Bork P."/>
            <person name="Friedrich M."/>
            <person name="Walden K.K."/>
            <person name="Robertson H.M."/>
            <person name="Angeli S."/>
            <person name="Foret S."/>
            <person name="Bucher G."/>
            <person name="Schuetz S."/>
            <person name="Maleszka R."/>
            <person name="Wimmer E.A."/>
            <person name="Beeman R.W."/>
            <person name="Lorenzen M."/>
            <person name="Tomoyasu Y."/>
            <person name="Miller S.C."/>
            <person name="Grossmann D."/>
            <person name="Bucher G."/>
        </authorList>
    </citation>
    <scope>NUCLEOTIDE SEQUENCE [LARGE SCALE GENOMIC DNA]</scope>
    <source>
        <strain evidence="14 15">Georgia GA2</strain>
    </source>
</reference>
<dbReference type="PRINTS" id="PR00385">
    <property type="entry name" value="P450"/>
</dbReference>
<dbReference type="GO" id="GO:0020037">
    <property type="term" value="F:heme binding"/>
    <property type="evidence" value="ECO:0007669"/>
    <property type="project" value="InterPro"/>
</dbReference>
<keyword evidence="7 11" id="KW-0479">Metal-binding</keyword>
<dbReference type="GO" id="GO:0016705">
    <property type="term" value="F:oxidoreductase activity, acting on paired donors, with incorporation or reduction of molecular oxygen"/>
    <property type="evidence" value="ECO:0007669"/>
    <property type="project" value="InterPro"/>
</dbReference>
<dbReference type="InterPro" id="IPR001128">
    <property type="entry name" value="Cyt_P450"/>
</dbReference>
<evidence type="ECO:0000256" key="10">
    <source>
        <dbReference type="ARBA" id="ARBA00023033"/>
    </source>
</evidence>
<keyword evidence="10 12" id="KW-0503">Monooxygenase</keyword>
<comment type="function">
    <text evidence="2">May be involved in the metabolism of insect hormones and in the breakdown of synthetic insecticides.</text>
</comment>
<dbReference type="HOGENOM" id="CLU_001570_5_1_1"/>
<name>D6WGX9_TRICA</name>
<evidence type="ECO:0000256" key="12">
    <source>
        <dbReference type="RuleBase" id="RU000461"/>
    </source>
</evidence>
<evidence type="ECO:0000256" key="9">
    <source>
        <dbReference type="ARBA" id="ARBA00023004"/>
    </source>
</evidence>
<evidence type="ECO:0000313" key="14">
    <source>
        <dbReference type="EMBL" id="EFA01330.2"/>
    </source>
</evidence>
<keyword evidence="9 11" id="KW-0408">Iron</keyword>
<evidence type="ECO:0000313" key="15">
    <source>
        <dbReference type="Proteomes" id="UP000007266"/>
    </source>
</evidence>
<dbReference type="EMBL" id="KQ971321">
    <property type="protein sequence ID" value="EFA01330.2"/>
    <property type="molecule type" value="Genomic_DNA"/>
</dbReference>
<evidence type="ECO:0000256" key="7">
    <source>
        <dbReference type="ARBA" id="ARBA00022723"/>
    </source>
</evidence>
<dbReference type="OMA" id="YVNNCVL"/>
<evidence type="ECO:0000256" key="3">
    <source>
        <dbReference type="ARBA" id="ARBA00004174"/>
    </source>
</evidence>